<keyword evidence="2" id="KW-0238">DNA-binding</keyword>
<dbReference type="SUPFAM" id="SSF46689">
    <property type="entry name" value="Homeodomain-like"/>
    <property type="match status" value="1"/>
</dbReference>
<proteinExistence type="predicted"/>
<dbReference type="PANTHER" id="PTHR43280:SF28">
    <property type="entry name" value="HTH-TYPE TRANSCRIPTIONAL ACTIVATOR RHAS"/>
    <property type="match status" value="1"/>
</dbReference>
<dbReference type="Gene3D" id="1.10.10.60">
    <property type="entry name" value="Homeodomain-like"/>
    <property type="match status" value="2"/>
</dbReference>
<dbReference type="Pfam" id="PF12833">
    <property type="entry name" value="HTH_18"/>
    <property type="match status" value="1"/>
</dbReference>
<evidence type="ECO:0000313" key="6">
    <source>
        <dbReference type="Proteomes" id="UP000255517"/>
    </source>
</evidence>
<evidence type="ECO:0000256" key="1">
    <source>
        <dbReference type="ARBA" id="ARBA00023015"/>
    </source>
</evidence>
<evidence type="ECO:0000313" key="5">
    <source>
        <dbReference type="EMBL" id="SUB57832.1"/>
    </source>
</evidence>
<dbReference type="InterPro" id="IPR020449">
    <property type="entry name" value="Tscrpt_reg_AraC-type_HTH"/>
</dbReference>
<dbReference type="OrthoDB" id="253601at2"/>
<organism evidence="5 6">
    <name type="scientific">Peptoniphilus lacrimalis</name>
    <dbReference type="NCBI Taxonomy" id="33031"/>
    <lineage>
        <taxon>Bacteria</taxon>
        <taxon>Bacillati</taxon>
        <taxon>Bacillota</taxon>
        <taxon>Tissierellia</taxon>
        <taxon>Tissierellales</taxon>
        <taxon>Peptoniphilaceae</taxon>
        <taxon>Peptoniphilus</taxon>
    </lineage>
</organism>
<evidence type="ECO:0000259" key="4">
    <source>
        <dbReference type="PROSITE" id="PS01124"/>
    </source>
</evidence>
<evidence type="ECO:0000256" key="3">
    <source>
        <dbReference type="ARBA" id="ARBA00023163"/>
    </source>
</evidence>
<accession>A0A379C675</accession>
<dbReference type="InterPro" id="IPR009057">
    <property type="entry name" value="Homeodomain-like_sf"/>
</dbReference>
<dbReference type="EMBL" id="UGSZ01000001">
    <property type="protein sequence ID" value="SUB57832.1"/>
    <property type="molecule type" value="Genomic_DNA"/>
</dbReference>
<protein>
    <submittedName>
        <fullName evidence="5">L-rhamnose operon regulatory protein rhaS</fullName>
    </submittedName>
</protein>
<dbReference type="PANTHER" id="PTHR43280">
    <property type="entry name" value="ARAC-FAMILY TRANSCRIPTIONAL REGULATOR"/>
    <property type="match status" value="1"/>
</dbReference>
<dbReference type="InterPro" id="IPR018062">
    <property type="entry name" value="HTH_AraC-typ_CS"/>
</dbReference>
<dbReference type="STRING" id="1122949.GCA_000378725_01318"/>
<keyword evidence="1" id="KW-0805">Transcription regulation</keyword>
<dbReference type="InterPro" id="IPR018060">
    <property type="entry name" value="HTH_AraC"/>
</dbReference>
<sequence>MKRKGIESWGFKILTTEDADILYFKHLDFADNRITSYRLFPGVYIMFIDFKHKYNAKDSEYGGRYGYRIGYSYEGNYYTYINKNKVLITREIFVGKYIPKAKESYSTSDRTIAFNISIVPKELEKDFYYYTFIEEFIRIVEGTKDIGYIISDEKIIYRANELIEILKNKDKKLICLKTLELIYLISKKKLSDNRKKYYKKDLQDDINKIEEYLRLNISEKINLDFLSKNFKISKTNLNNKFIRKFQYTPMRYLNNLRMIEAEKLLIDLEKEITDIAQDVGFSNPSNFSRSFKKFTGLSPSEYRKNNI</sequence>
<feature type="domain" description="HTH araC/xylS-type" evidence="4">
    <location>
        <begin position="207"/>
        <end position="305"/>
    </location>
</feature>
<reference evidence="5 6" key="1">
    <citation type="submission" date="2018-06" db="EMBL/GenBank/DDBJ databases">
        <authorList>
            <consortium name="Pathogen Informatics"/>
            <person name="Doyle S."/>
        </authorList>
    </citation>
    <scope>NUCLEOTIDE SEQUENCE [LARGE SCALE GENOMIC DNA]</scope>
    <source>
        <strain evidence="5 6">NCTC13149</strain>
    </source>
</reference>
<evidence type="ECO:0000256" key="2">
    <source>
        <dbReference type="ARBA" id="ARBA00023125"/>
    </source>
</evidence>
<dbReference type="PRINTS" id="PR00032">
    <property type="entry name" value="HTHARAC"/>
</dbReference>
<dbReference type="GO" id="GO:0043565">
    <property type="term" value="F:sequence-specific DNA binding"/>
    <property type="evidence" value="ECO:0007669"/>
    <property type="project" value="InterPro"/>
</dbReference>
<keyword evidence="3" id="KW-0804">Transcription</keyword>
<dbReference type="AlphaFoldDB" id="A0A379C675"/>
<dbReference type="SMART" id="SM00342">
    <property type="entry name" value="HTH_ARAC"/>
    <property type="match status" value="1"/>
</dbReference>
<dbReference type="GO" id="GO:0003700">
    <property type="term" value="F:DNA-binding transcription factor activity"/>
    <property type="evidence" value="ECO:0007669"/>
    <property type="project" value="InterPro"/>
</dbReference>
<gene>
    <name evidence="5" type="primary">rhaS</name>
    <name evidence="5" type="ORF">NCTC13149_01692</name>
</gene>
<name>A0A379C675_9FIRM</name>
<dbReference type="PROSITE" id="PS01124">
    <property type="entry name" value="HTH_ARAC_FAMILY_2"/>
    <property type="match status" value="1"/>
</dbReference>
<dbReference type="PROSITE" id="PS00041">
    <property type="entry name" value="HTH_ARAC_FAMILY_1"/>
    <property type="match status" value="1"/>
</dbReference>
<dbReference type="RefSeq" id="WP_019035015.1">
    <property type="nucleotide sequence ID" value="NZ_UGSZ01000001.1"/>
</dbReference>
<dbReference type="Proteomes" id="UP000255517">
    <property type="component" value="Unassembled WGS sequence"/>
</dbReference>